<feature type="compositionally biased region" description="Polar residues" evidence="1">
    <location>
        <begin position="34"/>
        <end position="44"/>
    </location>
</feature>
<proteinExistence type="predicted"/>
<feature type="region of interest" description="Disordered" evidence="1">
    <location>
        <begin position="1"/>
        <end position="44"/>
    </location>
</feature>
<keyword evidence="2" id="KW-0812">Transmembrane</keyword>
<gene>
    <name evidence="3" type="ORF">PAHAL_1G151100</name>
</gene>
<reference evidence="3" key="1">
    <citation type="submission" date="2018-04" db="EMBL/GenBank/DDBJ databases">
        <title>WGS assembly of Panicum hallii.</title>
        <authorList>
            <person name="Lovell J."/>
            <person name="Jenkins J."/>
            <person name="Lowry D."/>
            <person name="Mamidi S."/>
            <person name="Sreedasyam A."/>
            <person name="Weng X."/>
            <person name="Barry K."/>
            <person name="Bonette J."/>
            <person name="Campitelli B."/>
            <person name="Daum C."/>
            <person name="Gordon S."/>
            <person name="Gould B."/>
            <person name="Lipzen A."/>
            <person name="Macqueen A."/>
            <person name="Palacio-Mejia J."/>
            <person name="Plott C."/>
            <person name="Shakirov E."/>
            <person name="Shu S."/>
            <person name="Yoshinaga Y."/>
            <person name="Zane M."/>
            <person name="Rokhsar D."/>
            <person name="Grimwood J."/>
            <person name="Schmutz J."/>
            <person name="Juenger T."/>
        </authorList>
    </citation>
    <scope>NUCLEOTIDE SEQUENCE [LARGE SCALE GENOMIC DNA]</scope>
    <source>
        <strain evidence="3">FIL2</strain>
    </source>
</reference>
<dbReference type="Proteomes" id="UP000243499">
    <property type="component" value="Chromosome 1"/>
</dbReference>
<protein>
    <submittedName>
        <fullName evidence="3">Uncharacterized protein</fullName>
    </submittedName>
</protein>
<feature type="transmembrane region" description="Helical" evidence="2">
    <location>
        <begin position="153"/>
        <end position="173"/>
    </location>
</feature>
<keyword evidence="2" id="KW-1133">Transmembrane helix</keyword>
<evidence type="ECO:0000256" key="2">
    <source>
        <dbReference type="SAM" id="Phobius"/>
    </source>
</evidence>
<dbReference type="Gramene" id="PVH66104">
    <property type="protein sequence ID" value="PVH66104"/>
    <property type="gene ID" value="PAHAL_1G151100"/>
</dbReference>
<feature type="region of interest" description="Disordered" evidence="1">
    <location>
        <begin position="62"/>
        <end position="105"/>
    </location>
</feature>
<evidence type="ECO:0000313" key="3">
    <source>
        <dbReference type="EMBL" id="PVH66104.1"/>
    </source>
</evidence>
<accession>A0A2T8KVA9</accession>
<keyword evidence="2" id="KW-0472">Membrane</keyword>
<evidence type="ECO:0000256" key="1">
    <source>
        <dbReference type="SAM" id="MobiDB-lite"/>
    </source>
</evidence>
<dbReference type="EMBL" id="CM008046">
    <property type="protein sequence ID" value="PVH66104.1"/>
    <property type="molecule type" value="Genomic_DNA"/>
</dbReference>
<sequence>MLRAATQPTHHHMELHETRSQSAMERGATPNPPHTHNNSRPTMQQPRLPYARAAPPIVGAMPQAAEVTPSRSCNTPPSCGRYRSRPRPSDPIVEAEPPRPATSSRRAIGRACFHVAQSGSSKMEQTGVGGCSNAVAWSASAAKRALRSRDGSSSFLILLFSLQQAFSFIFFHVSI</sequence>
<name>A0A2T8KVA9_9POAL</name>
<organism evidence="3">
    <name type="scientific">Panicum hallii</name>
    <dbReference type="NCBI Taxonomy" id="206008"/>
    <lineage>
        <taxon>Eukaryota</taxon>
        <taxon>Viridiplantae</taxon>
        <taxon>Streptophyta</taxon>
        <taxon>Embryophyta</taxon>
        <taxon>Tracheophyta</taxon>
        <taxon>Spermatophyta</taxon>
        <taxon>Magnoliopsida</taxon>
        <taxon>Liliopsida</taxon>
        <taxon>Poales</taxon>
        <taxon>Poaceae</taxon>
        <taxon>PACMAD clade</taxon>
        <taxon>Panicoideae</taxon>
        <taxon>Panicodae</taxon>
        <taxon>Paniceae</taxon>
        <taxon>Panicinae</taxon>
        <taxon>Panicum</taxon>
        <taxon>Panicum sect. Panicum</taxon>
    </lineage>
</organism>
<dbReference type="AlphaFoldDB" id="A0A2T8KVA9"/>